<name>A0A419S701_9SPHI</name>
<comment type="caution">
    <text evidence="1">The sequence shown here is derived from an EMBL/GenBank/DDBJ whole genome shotgun (WGS) entry which is preliminary data.</text>
</comment>
<dbReference type="EMBL" id="MBTA01000012">
    <property type="protein sequence ID" value="RKD17090.1"/>
    <property type="molecule type" value="Genomic_DNA"/>
</dbReference>
<evidence type="ECO:0000313" key="1">
    <source>
        <dbReference type="EMBL" id="RKD17090.1"/>
    </source>
</evidence>
<evidence type="ECO:0000313" key="2">
    <source>
        <dbReference type="Proteomes" id="UP000283433"/>
    </source>
</evidence>
<dbReference type="Proteomes" id="UP000283433">
    <property type="component" value="Unassembled WGS sequence"/>
</dbReference>
<keyword evidence="2" id="KW-1185">Reference proteome</keyword>
<protein>
    <submittedName>
        <fullName evidence="1">Uncharacterized protein</fullName>
    </submittedName>
</protein>
<dbReference type="OrthoDB" id="978976at2"/>
<gene>
    <name evidence="1" type="ORF">BCY91_02780</name>
</gene>
<dbReference type="RefSeq" id="WP_120181285.1">
    <property type="nucleotide sequence ID" value="NZ_MBTA01000012.1"/>
</dbReference>
<accession>A0A419S701</accession>
<sequence length="328" mass="37970">MSNTLYQPFKKMTFDNAHCFLSGEALSAQQQVNVFPKWLTDSYNLSDVPFKMLDESMVTYAAITLPCSDAVRQKLDDLENTIQTAFEAGYQAVKNLDPDLLFLWAAKTVYGVIFKEIQVAIRQQHTYAEGFNMSQGLIHKFSMLHTMLQQLNHELVFENFKPYSLFLCPVKNAENEFAYRDEINTLSFSLRIKDFGLLLCLQDNGANKVYHQDLWAKIEGKTLHPIQFEELCAKVFYSAYLFNRLPEYQVITTDDAIYLETMPLRGMSAKPIFDDWQFKTYGQVAENFWKRWGFLLLEIIKNPDKPMSFLLDDDGKFKPAESIDLPLA</sequence>
<dbReference type="AlphaFoldDB" id="A0A419S701"/>
<reference evidence="1 2" key="1">
    <citation type="submission" date="2016-07" db="EMBL/GenBank/DDBJ databases">
        <title>Genome of Pelobium manganitolerans.</title>
        <authorList>
            <person name="Wu S."/>
            <person name="Wang G."/>
        </authorList>
    </citation>
    <scope>NUCLEOTIDE SEQUENCE [LARGE SCALE GENOMIC DNA]</scope>
    <source>
        <strain evidence="1 2">YS-25</strain>
    </source>
</reference>
<proteinExistence type="predicted"/>
<organism evidence="1 2">
    <name type="scientific">Pelobium manganitolerans</name>
    <dbReference type="NCBI Taxonomy" id="1842495"/>
    <lineage>
        <taxon>Bacteria</taxon>
        <taxon>Pseudomonadati</taxon>
        <taxon>Bacteroidota</taxon>
        <taxon>Sphingobacteriia</taxon>
        <taxon>Sphingobacteriales</taxon>
        <taxon>Sphingobacteriaceae</taxon>
        <taxon>Pelobium</taxon>
    </lineage>
</organism>